<evidence type="ECO:0000313" key="1">
    <source>
        <dbReference type="EMBL" id="KAL1297040.1"/>
    </source>
</evidence>
<evidence type="ECO:0000313" key="2">
    <source>
        <dbReference type="Proteomes" id="UP001562354"/>
    </source>
</evidence>
<protein>
    <submittedName>
        <fullName evidence="1">Uncharacterized protein</fullName>
    </submittedName>
</protein>
<sequence>MSLSALHPWVQASRQDQGDSELVTHLSNANVKCNKRKHSASLETSLIAMGINPSNHIGSVTKEVRFSDKVKIYETSKAATAVQSHVSFSDDIVEIGTANCEIESSTASPAIKKQVRFSCLKHPRQPLSHGLKLLQILKRRNGSQFSESTTTAQKRVKFGALKSRKFQHSELAVGPRDGEQDEAETRQVFKREWSKRRASLALTWNGVGLEGEGSSID</sequence>
<proteinExistence type="predicted"/>
<dbReference type="GeneID" id="95978331"/>
<dbReference type="EMBL" id="JBFMKM010000016">
    <property type="protein sequence ID" value="KAL1297040.1"/>
    <property type="molecule type" value="Genomic_DNA"/>
</dbReference>
<dbReference type="RefSeq" id="XP_069196722.1">
    <property type="nucleotide sequence ID" value="XM_069344305.1"/>
</dbReference>
<name>A0ABR3P2T6_9PEZI</name>
<organism evidence="1 2">
    <name type="scientific">Neodothiora populina</name>
    <dbReference type="NCBI Taxonomy" id="2781224"/>
    <lineage>
        <taxon>Eukaryota</taxon>
        <taxon>Fungi</taxon>
        <taxon>Dikarya</taxon>
        <taxon>Ascomycota</taxon>
        <taxon>Pezizomycotina</taxon>
        <taxon>Dothideomycetes</taxon>
        <taxon>Dothideomycetidae</taxon>
        <taxon>Dothideales</taxon>
        <taxon>Dothioraceae</taxon>
        <taxon>Neodothiora</taxon>
    </lineage>
</organism>
<comment type="caution">
    <text evidence="1">The sequence shown here is derived from an EMBL/GenBank/DDBJ whole genome shotgun (WGS) entry which is preliminary data.</text>
</comment>
<dbReference type="Proteomes" id="UP001562354">
    <property type="component" value="Unassembled WGS sequence"/>
</dbReference>
<keyword evidence="2" id="KW-1185">Reference proteome</keyword>
<gene>
    <name evidence="1" type="ORF">AAFC00_004631</name>
</gene>
<reference evidence="1 2" key="1">
    <citation type="submission" date="2024-07" db="EMBL/GenBank/DDBJ databases">
        <title>Draft sequence of the Neodothiora populina.</title>
        <authorList>
            <person name="Drown D.D."/>
            <person name="Schuette U.S."/>
            <person name="Buechlein A.B."/>
            <person name="Rusch D.R."/>
            <person name="Winton L.W."/>
            <person name="Adams G.A."/>
        </authorList>
    </citation>
    <scope>NUCLEOTIDE SEQUENCE [LARGE SCALE GENOMIC DNA]</scope>
    <source>
        <strain evidence="1 2">CPC 39397</strain>
    </source>
</reference>
<accession>A0ABR3P2T6</accession>